<dbReference type="PRINTS" id="PR00986">
    <property type="entry name" value="TRNASYNTHVAL"/>
</dbReference>
<evidence type="ECO:0000256" key="10">
    <source>
        <dbReference type="ARBA" id="ARBA00047552"/>
    </source>
</evidence>
<comment type="subunit">
    <text evidence="2 12">Monomer.</text>
</comment>
<sequence length="878" mass="100919">MSIPSKYDANSAENKWYDYWMKHNYFHSEPDEREPYTIVIPPPNVTGVLHMGHMLNNTIQDVLIRRARLKGMNACWVPGTDHASIATEAKVVARLKEKGINKKDITREEFLKHAWDWTHEYGGVILDQLKKLGCSCDWDRTKFTMDEDMSASVIKVFVDLYKKGLIYRGYRMVNWDPEAKTTLSDEEVIYEERQGHLYYLSYPIEGSDEKVTIATTRPETILGDTAICINPNDERYTHLKGKKAIVPICNRVIPIIEDEYVDVEFGTGCLKVTPAHDENDKNLGDKHDLEVVDIFNEDATLNSYGLHYEGKDRFVVRKEIVKELEEKGFLVKTENHLNKVGTSERTKAVIEPRLSDQWFLKMEALAKPALEAVLGDEKEINLFPKKFENTYRHWMENIRDWNISRQLWWGQQIPAYYYGDGKEDFVVAETIEEALKLAQDKTGNAALKADDLRQDEDALDTWFSSWLWPMSVFGGVLNPENEEYKYYYPTSDLVTGPDILFFWVARMIMAGYEFEGKKPFTNVYLTGLVRDKQRRKMSKSLGNSPDALELIKDFGADGVRVGLLLSSAAGNDLLFDESLCQQGKNFANKIWNAFRLVKGWEVSEAIEQPEASKVAIEWYQAKFNQTLNEIEDHFSKYRISDALMATYKLVWDDFCSWLLEMVKPAYQKPIDAQTFRSVIKFLEDNLRILHPFMPFLTEEIWQHIEERSEDQALIIAEWPKQEAVNVDLINEFAFAAEVVSGIRTIRKEKNIPFKDELALSVLNNEKVSAKFDAVIAKLGNIEALSYVEDKVEGALSFRIKSNEYFIPVSGAINVEEEIEKLETELKYTEGFLKSVRGKLSNDNFVNGAPEKVVAMERKKEADAVAKIATIKESLASLK</sequence>
<dbReference type="Pfam" id="PF08264">
    <property type="entry name" value="Anticodon_1"/>
    <property type="match status" value="1"/>
</dbReference>
<dbReference type="InterPro" id="IPR014729">
    <property type="entry name" value="Rossmann-like_a/b/a_fold"/>
</dbReference>
<dbReference type="GO" id="GO:0006438">
    <property type="term" value="P:valyl-tRNA aminoacylation"/>
    <property type="evidence" value="ECO:0007669"/>
    <property type="project" value="UniProtKB-UniRule"/>
</dbReference>
<evidence type="ECO:0000313" key="17">
    <source>
        <dbReference type="Proteomes" id="UP000183209"/>
    </source>
</evidence>
<feature type="domain" description="Valyl-tRNA synthetase tRNA-binding arm" evidence="15">
    <location>
        <begin position="813"/>
        <end position="878"/>
    </location>
</feature>
<keyword evidence="4 12" id="KW-0436">Ligase</keyword>
<dbReference type="Gene3D" id="1.10.287.380">
    <property type="entry name" value="Valyl-tRNA synthetase, C-terminal domain"/>
    <property type="match status" value="1"/>
</dbReference>
<dbReference type="InterPro" id="IPR009008">
    <property type="entry name" value="Val/Leu/Ile-tRNA-synth_edit"/>
</dbReference>
<dbReference type="InterPro" id="IPR033705">
    <property type="entry name" value="Anticodon_Ia_Val"/>
</dbReference>
<evidence type="ECO:0000256" key="1">
    <source>
        <dbReference type="ARBA" id="ARBA00004496"/>
    </source>
</evidence>
<feature type="binding site" evidence="12">
    <location>
        <position position="539"/>
    </location>
    <ligand>
        <name>ATP</name>
        <dbReference type="ChEBI" id="CHEBI:30616"/>
    </ligand>
</feature>
<evidence type="ECO:0000256" key="7">
    <source>
        <dbReference type="ARBA" id="ARBA00022917"/>
    </source>
</evidence>
<accession>A0A1I6U3P6</accession>
<dbReference type="PROSITE" id="PS00178">
    <property type="entry name" value="AA_TRNA_LIGASE_I"/>
    <property type="match status" value="1"/>
</dbReference>
<dbReference type="GO" id="GO:0005524">
    <property type="term" value="F:ATP binding"/>
    <property type="evidence" value="ECO:0007669"/>
    <property type="project" value="UniProtKB-UniRule"/>
</dbReference>
<keyword evidence="5 12" id="KW-0547">Nucleotide-binding</keyword>
<dbReference type="InterPro" id="IPR002300">
    <property type="entry name" value="aa-tRNA-synth_Ia"/>
</dbReference>
<keyword evidence="3 12" id="KW-0963">Cytoplasm</keyword>
<dbReference type="EC" id="6.1.1.9" evidence="12"/>
<dbReference type="PANTHER" id="PTHR11946">
    <property type="entry name" value="VALYL-TRNA SYNTHETASES"/>
    <property type="match status" value="1"/>
</dbReference>
<dbReference type="GO" id="GO:0004832">
    <property type="term" value="F:valine-tRNA ligase activity"/>
    <property type="evidence" value="ECO:0007669"/>
    <property type="project" value="UniProtKB-UniRule"/>
</dbReference>
<feature type="domain" description="Methionyl/Valyl/Leucyl/Isoleucyl-tRNA synthetase anticodon-binding" evidence="14">
    <location>
        <begin position="618"/>
        <end position="757"/>
    </location>
</feature>
<evidence type="ECO:0000256" key="9">
    <source>
        <dbReference type="ARBA" id="ARBA00023146"/>
    </source>
</evidence>
<evidence type="ECO:0000256" key="5">
    <source>
        <dbReference type="ARBA" id="ARBA00022741"/>
    </source>
</evidence>
<comment type="function">
    <text evidence="12">Catalyzes the attachment of valine to tRNA(Val). As ValRS can inadvertently accommodate and process structurally similar amino acids such as threonine, to avoid such errors, it has a 'posttransfer' editing activity that hydrolyzes mischarged Thr-tRNA(Val) in a tRNA-dependent manner.</text>
</comment>
<dbReference type="FunFam" id="3.40.50.620:FF:000032">
    <property type="entry name" value="Valine--tRNA ligase"/>
    <property type="match status" value="1"/>
</dbReference>
<organism evidence="16 17">
    <name type="scientific">Zhouia amylolytica</name>
    <dbReference type="NCBI Taxonomy" id="376730"/>
    <lineage>
        <taxon>Bacteria</taxon>
        <taxon>Pseudomonadati</taxon>
        <taxon>Bacteroidota</taxon>
        <taxon>Flavobacteriia</taxon>
        <taxon>Flavobacteriales</taxon>
        <taxon>Flavobacteriaceae</taxon>
        <taxon>Zhouia</taxon>
    </lineage>
</organism>
<dbReference type="InterPro" id="IPR001412">
    <property type="entry name" value="aa-tRNA-synth_I_CS"/>
</dbReference>
<dbReference type="InterPro" id="IPR009080">
    <property type="entry name" value="tRNAsynth_Ia_anticodon-bd"/>
</dbReference>
<dbReference type="FunFam" id="1.10.287.380:FF:000001">
    <property type="entry name" value="Valine--tRNA ligase"/>
    <property type="match status" value="1"/>
</dbReference>
<comment type="catalytic activity">
    <reaction evidence="10 12">
        <text>tRNA(Val) + L-valine + ATP = L-valyl-tRNA(Val) + AMP + diphosphate</text>
        <dbReference type="Rhea" id="RHEA:10704"/>
        <dbReference type="Rhea" id="RHEA-COMP:9672"/>
        <dbReference type="Rhea" id="RHEA-COMP:9708"/>
        <dbReference type="ChEBI" id="CHEBI:30616"/>
        <dbReference type="ChEBI" id="CHEBI:33019"/>
        <dbReference type="ChEBI" id="CHEBI:57762"/>
        <dbReference type="ChEBI" id="CHEBI:78442"/>
        <dbReference type="ChEBI" id="CHEBI:78537"/>
        <dbReference type="ChEBI" id="CHEBI:456215"/>
        <dbReference type="EC" id="6.1.1.9"/>
    </reaction>
</comment>
<evidence type="ECO:0000313" key="16">
    <source>
        <dbReference type="EMBL" id="SFS96129.1"/>
    </source>
</evidence>
<comment type="domain">
    <text evidence="12">ValRS has two distinct active sites: one for aminoacylation and one for editing. The misactivated threonine is translocated from the active site to the editing site.</text>
</comment>
<keyword evidence="8 12" id="KW-0175">Coiled coil</keyword>
<comment type="domain">
    <text evidence="12">The C-terminal coiled-coil domain is crucial for aminoacylation activity.</text>
</comment>
<dbReference type="GO" id="GO:0002161">
    <property type="term" value="F:aminoacyl-tRNA deacylase activity"/>
    <property type="evidence" value="ECO:0007669"/>
    <property type="project" value="InterPro"/>
</dbReference>
<dbReference type="RefSeq" id="WP_074978985.1">
    <property type="nucleotide sequence ID" value="NZ_FPAG01000006.1"/>
</dbReference>
<protein>
    <recommendedName>
        <fullName evidence="12">Valine--tRNA ligase</fullName>
        <ecNumber evidence="12">6.1.1.9</ecNumber>
    </recommendedName>
    <alternativeName>
        <fullName evidence="12">Valyl-tRNA synthetase</fullName>
        <shortName evidence="12">ValRS</shortName>
    </alternativeName>
</protein>
<keyword evidence="6 12" id="KW-0067">ATP-binding</keyword>
<dbReference type="Gene3D" id="1.10.730.10">
    <property type="entry name" value="Isoleucyl-tRNA Synthetase, Domain 1"/>
    <property type="match status" value="1"/>
</dbReference>
<dbReference type="InterPro" id="IPR010978">
    <property type="entry name" value="tRNA-bd_arm"/>
</dbReference>
<dbReference type="OrthoDB" id="9810365at2"/>
<dbReference type="Pfam" id="PF00133">
    <property type="entry name" value="tRNA-synt_1"/>
    <property type="match status" value="1"/>
</dbReference>
<evidence type="ECO:0000256" key="11">
    <source>
        <dbReference type="ARBA" id="ARBA00060830"/>
    </source>
</evidence>
<proteinExistence type="inferred from homology"/>
<dbReference type="InterPro" id="IPR013155">
    <property type="entry name" value="M/V/L/I-tRNA-synth_anticd-bd"/>
</dbReference>
<comment type="similarity">
    <text evidence="11 12">Belongs to the class-I aminoacyl-tRNA synthetase family. ValS type 1 subfamily.</text>
</comment>
<dbReference type="HAMAP" id="MF_02004">
    <property type="entry name" value="Val_tRNA_synth_type1"/>
    <property type="match status" value="1"/>
</dbReference>
<dbReference type="AlphaFoldDB" id="A0A1I6U3P6"/>
<dbReference type="CDD" id="cd00817">
    <property type="entry name" value="ValRS_core"/>
    <property type="match status" value="1"/>
</dbReference>
<dbReference type="CDD" id="cd07962">
    <property type="entry name" value="Anticodon_Ia_Val"/>
    <property type="match status" value="1"/>
</dbReference>
<dbReference type="SUPFAM" id="SSF50677">
    <property type="entry name" value="ValRS/IleRS/LeuRS editing domain"/>
    <property type="match status" value="1"/>
</dbReference>
<feature type="domain" description="Aminoacyl-tRNA synthetase class Ia" evidence="13">
    <location>
        <begin position="15"/>
        <end position="573"/>
    </location>
</feature>
<evidence type="ECO:0000256" key="6">
    <source>
        <dbReference type="ARBA" id="ARBA00022840"/>
    </source>
</evidence>
<dbReference type="EMBL" id="FPAG01000006">
    <property type="protein sequence ID" value="SFS96129.1"/>
    <property type="molecule type" value="Genomic_DNA"/>
</dbReference>
<dbReference type="SUPFAM" id="SSF47323">
    <property type="entry name" value="Anticodon-binding domain of a subclass of class I aminoacyl-tRNA synthetases"/>
    <property type="match status" value="1"/>
</dbReference>
<dbReference type="InterPro" id="IPR037118">
    <property type="entry name" value="Val-tRNA_synth_C_sf"/>
</dbReference>
<dbReference type="PANTHER" id="PTHR11946:SF109">
    <property type="entry name" value="VALINE--TRNA LIGASE"/>
    <property type="match status" value="1"/>
</dbReference>
<reference evidence="16 17" key="1">
    <citation type="submission" date="2016-10" db="EMBL/GenBank/DDBJ databases">
        <authorList>
            <person name="de Groot N.N."/>
        </authorList>
    </citation>
    <scope>NUCLEOTIDE SEQUENCE [LARGE SCALE GENOMIC DNA]</scope>
    <source>
        <strain evidence="16 17">CGMCC 1.6114</strain>
    </source>
</reference>
<dbReference type="Pfam" id="PF10458">
    <property type="entry name" value="Val_tRNA-synt_C"/>
    <property type="match status" value="1"/>
</dbReference>
<feature type="short sequence motif" description="'HIGH' region" evidence="12">
    <location>
        <begin position="43"/>
        <end position="53"/>
    </location>
</feature>
<name>A0A1I6U3P6_9FLAO</name>
<evidence type="ECO:0000256" key="2">
    <source>
        <dbReference type="ARBA" id="ARBA00011245"/>
    </source>
</evidence>
<evidence type="ECO:0000259" key="13">
    <source>
        <dbReference type="Pfam" id="PF00133"/>
    </source>
</evidence>
<gene>
    <name evidence="12" type="primary">valS</name>
    <name evidence="16" type="ORF">SAMN04487906_2355</name>
</gene>
<evidence type="ECO:0000259" key="14">
    <source>
        <dbReference type="Pfam" id="PF08264"/>
    </source>
</evidence>
<evidence type="ECO:0000256" key="12">
    <source>
        <dbReference type="HAMAP-Rule" id="MF_02004"/>
    </source>
</evidence>
<keyword evidence="9 12" id="KW-0030">Aminoacyl-tRNA synthetase</keyword>
<dbReference type="NCBIfam" id="TIGR00422">
    <property type="entry name" value="valS"/>
    <property type="match status" value="1"/>
</dbReference>
<evidence type="ECO:0000256" key="3">
    <source>
        <dbReference type="ARBA" id="ARBA00022490"/>
    </source>
</evidence>
<dbReference type="SUPFAM" id="SSF46589">
    <property type="entry name" value="tRNA-binding arm"/>
    <property type="match status" value="1"/>
</dbReference>
<keyword evidence="7 12" id="KW-0648">Protein biosynthesis</keyword>
<dbReference type="Proteomes" id="UP000183209">
    <property type="component" value="Unassembled WGS sequence"/>
</dbReference>
<evidence type="ECO:0000259" key="15">
    <source>
        <dbReference type="Pfam" id="PF10458"/>
    </source>
</evidence>
<dbReference type="GO" id="GO:0005829">
    <property type="term" value="C:cytosol"/>
    <property type="evidence" value="ECO:0007669"/>
    <property type="project" value="TreeGrafter"/>
</dbReference>
<dbReference type="Gene3D" id="3.90.740.10">
    <property type="entry name" value="Valyl/Leucyl/Isoleucyl-tRNA synthetase, editing domain"/>
    <property type="match status" value="1"/>
</dbReference>
<comment type="subcellular location">
    <subcellularLocation>
        <location evidence="1 12">Cytoplasm</location>
    </subcellularLocation>
</comment>
<dbReference type="InterPro" id="IPR002303">
    <property type="entry name" value="Valyl-tRNA_ligase"/>
</dbReference>
<dbReference type="SUPFAM" id="SSF52374">
    <property type="entry name" value="Nucleotidylyl transferase"/>
    <property type="match status" value="1"/>
</dbReference>
<dbReference type="InterPro" id="IPR019499">
    <property type="entry name" value="Val-tRNA_synth_tRNA-bd"/>
</dbReference>
<dbReference type="NCBIfam" id="NF004349">
    <property type="entry name" value="PRK05729.1"/>
    <property type="match status" value="1"/>
</dbReference>
<dbReference type="Gene3D" id="3.40.50.620">
    <property type="entry name" value="HUPs"/>
    <property type="match status" value="2"/>
</dbReference>
<evidence type="ECO:0000256" key="8">
    <source>
        <dbReference type="ARBA" id="ARBA00023054"/>
    </source>
</evidence>
<evidence type="ECO:0000256" key="4">
    <source>
        <dbReference type="ARBA" id="ARBA00022598"/>
    </source>
</evidence>
<feature type="short sequence motif" description="'KMSKS' region" evidence="12">
    <location>
        <begin position="536"/>
        <end position="540"/>
    </location>
</feature>